<feature type="chain" id="PRO_5028886747" description="FAS1 domain-containing protein" evidence="9">
    <location>
        <begin position="20"/>
        <end position="357"/>
    </location>
</feature>
<evidence type="ECO:0000256" key="4">
    <source>
        <dbReference type="ARBA" id="ARBA00022622"/>
    </source>
</evidence>
<dbReference type="SUPFAM" id="SSF82153">
    <property type="entry name" value="FAS1 domain"/>
    <property type="match status" value="1"/>
</dbReference>
<organism evidence="11 12">
    <name type="scientific">Triticum aestivum</name>
    <name type="common">Wheat</name>
    <dbReference type="NCBI Taxonomy" id="4565"/>
    <lineage>
        <taxon>Eukaryota</taxon>
        <taxon>Viridiplantae</taxon>
        <taxon>Streptophyta</taxon>
        <taxon>Embryophyta</taxon>
        <taxon>Tracheophyta</taxon>
        <taxon>Spermatophyta</taxon>
        <taxon>Magnoliopsida</taxon>
        <taxon>Liliopsida</taxon>
        <taxon>Poales</taxon>
        <taxon>Poaceae</taxon>
        <taxon>BOP clade</taxon>
        <taxon>Pooideae</taxon>
        <taxon>Triticodae</taxon>
        <taxon>Triticeae</taxon>
        <taxon>Triticinae</taxon>
        <taxon>Triticum</taxon>
    </lineage>
</organism>
<keyword evidence="8" id="KW-0812">Transmembrane</keyword>
<evidence type="ECO:0000256" key="5">
    <source>
        <dbReference type="ARBA" id="ARBA00022729"/>
    </source>
</evidence>
<dbReference type="SMART" id="SM00554">
    <property type="entry name" value="FAS1"/>
    <property type="match status" value="1"/>
</dbReference>
<evidence type="ECO:0000313" key="12">
    <source>
        <dbReference type="Proteomes" id="UP000280104"/>
    </source>
</evidence>
<dbReference type="Pfam" id="PF02469">
    <property type="entry name" value="Fasciclin"/>
    <property type="match status" value="1"/>
</dbReference>
<evidence type="ECO:0000256" key="8">
    <source>
        <dbReference type="SAM" id="Phobius"/>
    </source>
</evidence>
<keyword evidence="4" id="KW-0325">Glycoprotein</keyword>
<keyword evidence="3" id="KW-1003">Cell membrane</keyword>
<evidence type="ECO:0000256" key="7">
    <source>
        <dbReference type="ARBA" id="ARBA00024686"/>
    </source>
</evidence>
<sequence length="357" mass="37849">MAAPFLLLLLLVVSGGAAAGGDDEAWLSRLELRGIDDPGRGHASVAPEEEVFMDVIIATDDDEAGETPRLEFRGIDDSGRGHASVAPEEPVFTARVSTDDDEAPRLQFRGIDGSGEAPQLEFRGIDGSVHGHASDAPEERAFTDVISTGGACDHFARLVAETGNASQLFWERAAGAGGLTVFCPEDKALAEFEPKFRGLGADDRLAVLLYHGAATTYGRKLFQSFDWVSVSSLATDAATNKSHAINVRDDGDTVWLWPSSRSGAGARVTKTVSEEAPLAVYVVDAVLLPNHLRQKLDGGDEPAAACEPSGGYFGWLHCCIPVWQVIAMAVASIAGFLTGFLLHDAVDKMNNKANLSG</sequence>
<evidence type="ECO:0000256" key="2">
    <source>
        <dbReference type="ARBA" id="ARBA00007843"/>
    </source>
</evidence>
<keyword evidence="4" id="KW-0336">GPI-anchor</keyword>
<evidence type="ECO:0000259" key="10">
    <source>
        <dbReference type="PROSITE" id="PS50213"/>
    </source>
</evidence>
<dbReference type="Gene3D" id="2.30.180.10">
    <property type="entry name" value="FAS1 domain"/>
    <property type="match status" value="1"/>
</dbReference>
<dbReference type="GO" id="GO:0005886">
    <property type="term" value="C:plasma membrane"/>
    <property type="evidence" value="ECO:0007669"/>
    <property type="project" value="UniProtKB-SubCell"/>
</dbReference>
<feature type="transmembrane region" description="Helical" evidence="8">
    <location>
        <begin position="322"/>
        <end position="342"/>
    </location>
</feature>
<proteinExistence type="inferred from homology"/>
<dbReference type="EMBL" id="LS480641">
    <property type="protein sequence ID" value="SPT16947.1"/>
    <property type="molecule type" value="Genomic_DNA"/>
</dbReference>
<keyword evidence="5 9" id="KW-0732">Signal</keyword>
<keyword evidence="6 8" id="KW-0472">Membrane</keyword>
<comment type="subcellular location">
    <subcellularLocation>
        <location evidence="1">Cell membrane</location>
        <topology evidence="1">Lipid-anchor</topology>
        <topology evidence="1">GPI-anchor</topology>
    </subcellularLocation>
</comment>
<dbReference type="InterPro" id="IPR000782">
    <property type="entry name" value="FAS1_domain"/>
</dbReference>
<dbReference type="Proteomes" id="UP000280104">
    <property type="component" value="Chromosome II"/>
</dbReference>
<keyword evidence="4" id="KW-0449">Lipoprotein</keyword>
<evidence type="ECO:0000256" key="9">
    <source>
        <dbReference type="SAM" id="SignalP"/>
    </source>
</evidence>
<gene>
    <name evidence="11" type="ORF">CAMPLR22A2D_LOCUS1548</name>
</gene>
<evidence type="ECO:0000313" key="11">
    <source>
        <dbReference type="EMBL" id="SPT16947.1"/>
    </source>
</evidence>
<feature type="signal peptide" evidence="9">
    <location>
        <begin position="1"/>
        <end position="19"/>
    </location>
</feature>
<dbReference type="PANTHER" id="PTHR32077:SF83">
    <property type="entry name" value="OS06G0285100 PROTEIN"/>
    <property type="match status" value="1"/>
</dbReference>
<protein>
    <recommendedName>
        <fullName evidence="10">FAS1 domain-containing protein</fullName>
    </recommendedName>
</protein>
<comment type="function">
    <text evidence="7">May be a cell surface adhesion protein.</text>
</comment>
<dbReference type="AlphaFoldDB" id="A0A7H4LEA9"/>
<dbReference type="InterPro" id="IPR036378">
    <property type="entry name" value="FAS1_dom_sf"/>
</dbReference>
<feature type="domain" description="FAS1" evidence="10">
    <location>
        <begin position="139"/>
        <end position="287"/>
    </location>
</feature>
<dbReference type="InterPro" id="IPR045003">
    <property type="entry name" value="FLA_A"/>
</dbReference>
<evidence type="ECO:0000256" key="3">
    <source>
        <dbReference type="ARBA" id="ARBA00022475"/>
    </source>
</evidence>
<reference evidence="11 12" key="1">
    <citation type="submission" date="2018-05" db="EMBL/GenBank/DDBJ databases">
        <authorList>
            <person name="Thind KAUR A."/>
        </authorList>
    </citation>
    <scope>NUCLEOTIDE SEQUENCE [LARGE SCALE GENOMIC DNA]</scope>
</reference>
<evidence type="ECO:0000256" key="1">
    <source>
        <dbReference type="ARBA" id="ARBA00004609"/>
    </source>
</evidence>
<dbReference type="PANTHER" id="PTHR32077">
    <property type="entry name" value="FASCICLIN-LIKE ARABINOGALACTAN PROTEIN"/>
    <property type="match status" value="1"/>
</dbReference>
<accession>A0A7H4LEA9</accession>
<evidence type="ECO:0000256" key="6">
    <source>
        <dbReference type="ARBA" id="ARBA00023136"/>
    </source>
</evidence>
<comment type="similarity">
    <text evidence="2">Belongs to the fasciclin-like AGP family.</text>
</comment>
<dbReference type="GO" id="GO:0098552">
    <property type="term" value="C:side of membrane"/>
    <property type="evidence" value="ECO:0007669"/>
    <property type="project" value="UniProtKB-KW"/>
</dbReference>
<keyword evidence="8" id="KW-1133">Transmembrane helix</keyword>
<name>A0A7H4LEA9_WHEAT</name>
<dbReference type="PROSITE" id="PS50213">
    <property type="entry name" value="FAS1"/>
    <property type="match status" value="1"/>
</dbReference>